<dbReference type="InterPro" id="IPR045758">
    <property type="entry name" value="AdeT1/2"/>
</dbReference>
<dbReference type="EMBL" id="CP092085">
    <property type="protein sequence ID" value="UUN97851.1"/>
    <property type="molecule type" value="Genomic_DNA"/>
</dbReference>
<gene>
    <name evidence="1" type="ORF">I9054_021525</name>
</gene>
<dbReference type="InterPro" id="IPR038404">
    <property type="entry name" value="TRAP_DctP_sf"/>
</dbReference>
<evidence type="ECO:0000313" key="1">
    <source>
        <dbReference type="EMBL" id="UUN97851.1"/>
    </source>
</evidence>
<evidence type="ECO:0000313" key="2">
    <source>
        <dbReference type="Proteomes" id="UP000644140"/>
    </source>
</evidence>
<dbReference type="Gene3D" id="3.40.190.170">
    <property type="entry name" value="Bacterial extracellular solute-binding protein, family 7"/>
    <property type="match status" value="1"/>
</dbReference>
<dbReference type="Proteomes" id="UP000644140">
    <property type="component" value="Chromosome"/>
</dbReference>
<accession>A0A0A8TLZ0</accession>
<dbReference type="Pfam" id="PF19582">
    <property type="entry name" value="AdeT1_2"/>
    <property type="match status" value="1"/>
</dbReference>
<reference evidence="1" key="1">
    <citation type="submission" date="2022-02" db="EMBL/GenBank/DDBJ databases">
        <title>Characterization of Tn125 harboring carbapenem-resistant Acinetobacter bereziniae clinical isolates.</title>
        <authorList>
            <person name="Wong N.-K."/>
            <person name="Pan Q."/>
        </authorList>
    </citation>
    <scope>NUCLEOTIDE SEQUENCE</scope>
    <source>
        <strain evidence="1">GD03393</strain>
    </source>
</reference>
<dbReference type="RefSeq" id="WP_042088877.1">
    <property type="nucleotide sequence ID" value="NZ_BKMA01000059.1"/>
</dbReference>
<sequence length="335" mass="37364">MKKGFIAFTSLALLGLSSASQAKQDVCVFDLLGKAGESYKMMEEWALAAKAWNTDIQLIAYQNEEMAERDFQSGKCDAVFLTAMRARQFNKFAGSIDALGGVPNNAIALKAINFVLDKRNTQRLKSTINGVEYEVGGIAQIGPAYIFVNDRSINTIEKGRGKKFAVLSYDKAQIAAVKRVGAIPVLSDISDFIVKFNQGKVDMVGAPAYAFKPLELSKGLGTNGAMFNFPVLNVTADLIFNTSKFSPGFGNLSREWFLKKMPKQFEMVRKQEESIPNKYRLNLSKEDKERYQKLLRDTRLELTKQGVYDPTMMSVLKRARCTVDRTNFECSLSGE</sequence>
<proteinExistence type="predicted"/>
<dbReference type="eggNOG" id="COG1638">
    <property type="taxonomic scope" value="Bacteria"/>
</dbReference>
<organism evidence="1 2">
    <name type="scientific">Acinetobacter bereziniae</name>
    <name type="common">Acinetobacter genomosp. 10</name>
    <dbReference type="NCBI Taxonomy" id="106648"/>
    <lineage>
        <taxon>Bacteria</taxon>
        <taxon>Pseudomonadati</taxon>
        <taxon>Pseudomonadota</taxon>
        <taxon>Gammaproteobacteria</taxon>
        <taxon>Moraxellales</taxon>
        <taxon>Moraxellaceae</taxon>
        <taxon>Acinetobacter</taxon>
    </lineage>
</organism>
<name>A0A0A8TLZ0_ACIBZ</name>
<protein>
    <submittedName>
        <fullName evidence="1">DUF6091 family protein</fullName>
    </submittedName>
</protein>
<dbReference type="AlphaFoldDB" id="A0A0A8TLZ0"/>